<feature type="compositionally biased region" description="Basic residues" evidence="1">
    <location>
        <begin position="149"/>
        <end position="162"/>
    </location>
</feature>
<dbReference type="InterPro" id="IPR001203">
    <property type="entry name" value="OxRdtase_Ald_Fedxn_C"/>
</dbReference>
<protein>
    <recommendedName>
        <fullName evidence="2">Aldehyde ferredoxin oxidoreductase C-terminal domain-containing protein</fullName>
    </recommendedName>
</protein>
<reference evidence="3 4" key="1">
    <citation type="submission" date="2018-07" db="EMBL/GenBank/DDBJ databases">
        <title>Genome sequences of Haloplanus salinus JCM 18368T.</title>
        <authorList>
            <person name="Kim Y.B."/>
            <person name="Roh S.W."/>
        </authorList>
    </citation>
    <scope>NUCLEOTIDE SEQUENCE [LARGE SCALE GENOMIC DNA]</scope>
    <source>
        <strain evidence="3 4">JCM 18368</strain>
    </source>
</reference>
<feature type="compositionally biased region" description="Basic and acidic residues" evidence="1">
    <location>
        <begin position="85"/>
        <end position="97"/>
    </location>
</feature>
<name>A0A368NGU1_9EURY</name>
<feature type="compositionally biased region" description="Basic and acidic residues" evidence="1">
    <location>
        <begin position="197"/>
        <end position="216"/>
    </location>
</feature>
<dbReference type="GO" id="GO:0051536">
    <property type="term" value="F:iron-sulfur cluster binding"/>
    <property type="evidence" value="ECO:0007669"/>
    <property type="project" value="InterPro"/>
</dbReference>
<dbReference type="EMBL" id="QPHM01000001">
    <property type="protein sequence ID" value="RCU48599.1"/>
    <property type="molecule type" value="Genomic_DNA"/>
</dbReference>
<dbReference type="InterPro" id="IPR036021">
    <property type="entry name" value="Tungsten_al_ferr_oxy-like_C"/>
</dbReference>
<feature type="compositionally biased region" description="Basic residues" evidence="1">
    <location>
        <begin position="1"/>
        <end position="36"/>
    </location>
</feature>
<dbReference type="Proteomes" id="UP000252189">
    <property type="component" value="Unassembled WGS sequence"/>
</dbReference>
<dbReference type="AlphaFoldDB" id="A0A368NGU1"/>
<dbReference type="GO" id="GO:0009055">
    <property type="term" value="F:electron transfer activity"/>
    <property type="evidence" value="ECO:0007669"/>
    <property type="project" value="InterPro"/>
</dbReference>
<gene>
    <name evidence="3" type="ORF">DU504_04275</name>
</gene>
<feature type="region of interest" description="Disordered" evidence="1">
    <location>
        <begin position="1"/>
        <end position="222"/>
    </location>
</feature>
<dbReference type="SUPFAM" id="SSF48310">
    <property type="entry name" value="Aldehyde ferredoxin oxidoreductase, C-terminal domains"/>
    <property type="match status" value="1"/>
</dbReference>
<evidence type="ECO:0000313" key="3">
    <source>
        <dbReference type="EMBL" id="RCU48599.1"/>
    </source>
</evidence>
<comment type="caution">
    <text evidence="3">The sequence shown here is derived from an EMBL/GenBank/DDBJ whole genome shotgun (WGS) entry which is preliminary data.</text>
</comment>
<dbReference type="InterPro" id="IPR013985">
    <property type="entry name" value="Ald_Fedxn_OxRdtase_dom3"/>
</dbReference>
<evidence type="ECO:0000313" key="4">
    <source>
        <dbReference type="Proteomes" id="UP000252189"/>
    </source>
</evidence>
<dbReference type="Pfam" id="PF01314">
    <property type="entry name" value="AFOR_C"/>
    <property type="match status" value="1"/>
</dbReference>
<sequence>MGRLRRLRPRVLRRGPPLRRRLPAPRVRRRRRPRRTRAPDGTPGRVRRPTRGGVVPPRGRPGRRGGALPPRHEGPGVRGSLPPRAEGDEHRLRHVDAWRLPPRHPADAPVRRRTRRDDGGDAGVRRPHPAFHRPRRLAHPVSVRERGRLRQARHRPLSRRHQRGDGVGALDRRGGTHRRADLQPRTSDQRRTRRRAPRDGHALPSRDARTHPRRPAEGMYCPPEELSAMLDEYYAFRGWDDDGIPTPERLDALDMAELAD</sequence>
<proteinExistence type="predicted"/>
<organism evidence="3 4">
    <name type="scientific">Haloplanus salinus</name>
    <dbReference type="NCBI Taxonomy" id="1126245"/>
    <lineage>
        <taxon>Archaea</taxon>
        <taxon>Methanobacteriati</taxon>
        <taxon>Methanobacteriota</taxon>
        <taxon>Stenosarchaea group</taxon>
        <taxon>Halobacteria</taxon>
        <taxon>Halobacteriales</taxon>
        <taxon>Haloferacaceae</taxon>
        <taxon>Haloplanus</taxon>
    </lineage>
</organism>
<accession>A0A368NGU1</accession>
<feature type="compositionally biased region" description="Basic residues" evidence="1">
    <location>
        <begin position="125"/>
        <end position="138"/>
    </location>
</feature>
<dbReference type="Gene3D" id="1.10.599.10">
    <property type="entry name" value="Aldehyde Ferredoxin Oxidoreductase Protein, subunit A, domain 3"/>
    <property type="match status" value="1"/>
</dbReference>
<dbReference type="GO" id="GO:0016625">
    <property type="term" value="F:oxidoreductase activity, acting on the aldehyde or oxo group of donors, iron-sulfur protein as acceptor"/>
    <property type="evidence" value="ECO:0007669"/>
    <property type="project" value="InterPro"/>
</dbReference>
<evidence type="ECO:0000256" key="1">
    <source>
        <dbReference type="SAM" id="MobiDB-lite"/>
    </source>
</evidence>
<feature type="compositionally biased region" description="Basic and acidic residues" evidence="1">
    <location>
        <begin position="104"/>
        <end position="119"/>
    </location>
</feature>
<keyword evidence="4" id="KW-1185">Reference proteome</keyword>
<feature type="domain" description="Aldehyde ferredoxin oxidoreductase C-terminal" evidence="2">
    <location>
        <begin position="201"/>
        <end position="254"/>
    </location>
</feature>
<evidence type="ECO:0000259" key="2">
    <source>
        <dbReference type="Pfam" id="PF01314"/>
    </source>
</evidence>
<feature type="compositionally biased region" description="Basic and acidic residues" evidence="1">
    <location>
        <begin position="170"/>
        <end position="190"/>
    </location>
</feature>